<evidence type="ECO:0000313" key="5">
    <source>
        <dbReference type="Proteomes" id="UP000179467"/>
    </source>
</evidence>
<dbReference type="Proteomes" id="UP000179467">
    <property type="component" value="Unassembled WGS sequence"/>
</dbReference>
<evidence type="ECO:0000313" key="4">
    <source>
        <dbReference type="EMBL" id="OHT21317.1"/>
    </source>
</evidence>
<keyword evidence="4" id="KW-0282">Flagellum</keyword>
<name>A0A1S1HGW6_9SPHN</name>
<dbReference type="GO" id="GO:0005886">
    <property type="term" value="C:plasma membrane"/>
    <property type="evidence" value="ECO:0007669"/>
    <property type="project" value="TreeGrafter"/>
</dbReference>
<keyword evidence="3" id="KW-0472">Membrane</keyword>
<organism evidence="4 5">
    <name type="scientific">Edaphosphingomonas haloaromaticamans</name>
    <dbReference type="NCBI Taxonomy" id="653954"/>
    <lineage>
        <taxon>Bacteria</taxon>
        <taxon>Pseudomonadati</taxon>
        <taxon>Pseudomonadota</taxon>
        <taxon>Alphaproteobacteria</taxon>
        <taxon>Sphingomonadales</taxon>
        <taxon>Rhizorhabdaceae</taxon>
        <taxon>Edaphosphingomonas</taxon>
    </lineage>
</organism>
<evidence type="ECO:0000256" key="2">
    <source>
        <dbReference type="SAM" id="MobiDB-lite"/>
    </source>
</evidence>
<keyword evidence="5" id="KW-1185">Reference proteome</keyword>
<dbReference type="InterPro" id="IPR006135">
    <property type="entry name" value="T3SS_substrate_exporter"/>
</dbReference>
<dbReference type="EMBL" id="MIPT01000001">
    <property type="protein sequence ID" value="OHT21317.1"/>
    <property type="molecule type" value="Genomic_DNA"/>
</dbReference>
<dbReference type="SUPFAM" id="SSF160544">
    <property type="entry name" value="EscU C-terminal domain-like"/>
    <property type="match status" value="1"/>
</dbReference>
<dbReference type="OrthoDB" id="9807950at2"/>
<feature type="transmembrane region" description="Helical" evidence="3">
    <location>
        <begin position="190"/>
        <end position="214"/>
    </location>
</feature>
<comment type="caution">
    <text evidence="4">The sequence shown here is derived from an EMBL/GenBank/DDBJ whole genome shotgun (WGS) entry which is preliminary data.</text>
</comment>
<keyword evidence="3" id="KW-0812">Transmembrane</keyword>
<dbReference type="PANTHER" id="PTHR30531">
    <property type="entry name" value="FLAGELLAR BIOSYNTHETIC PROTEIN FLHB"/>
    <property type="match status" value="1"/>
</dbReference>
<protein>
    <submittedName>
        <fullName evidence="4">Flagellar biosynthetic protein FlhB</fullName>
    </submittedName>
</protein>
<evidence type="ECO:0000256" key="1">
    <source>
        <dbReference type="ARBA" id="ARBA00010690"/>
    </source>
</evidence>
<dbReference type="AlphaFoldDB" id="A0A1S1HGW6"/>
<dbReference type="RefSeq" id="WP_015457914.1">
    <property type="nucleotide sequence ID" value="NZ_MIPT01000001.1"/>
</dbReference>
<proteinExistence type="inferred from homology"/>
<keyword evidence="4" id="KW-0966">Cell projection</keyword>
<dbReference type="Gene3D" id="3.40.1690.10">
    <property type="entry name" value="secretion proteins EscU"/>
    <property type="match status" value="1"/>
</dbReference>
<gene>
    <name evidence="4" type="primary">flhB_1</name>
    <name evidence="4" type="ORF">BHE75_03324</name>
</gene>
<dbReference type="InterPro" id="IPR029025">
    <property type="entry name" value="T3SS_substrate_exporter_C"/>
</dbReference>
<keyword evidence="4" id="KW-0969">Cilium</keyword>
<accession>A0A1S1HGW6</accession>
<feature type="region of interest" description="Disordered" evidence="2">
    <location>
        <begin position="1"/>
        <end position="25"/>
    </location>
</feature>
<dbReference type="PRINTS" id="PR00950">
    <property type="entry name" value="TYPE3IMSPROT"/>
</dbReference>
<dbReference type="PANTHER" id="PTHR30531:SF12">
    <property type="entry name" value="FLAGELLAR BIOSYNTHETIC PROTEIN FLHB"/>
    <property type="match status" value="1"/>
</dbReference>
<feature type="transmembrane region" description="Helical" evidence="3">
    <location>
        <begin position="34"/>
        <end position="58"/>
    </location>
</feature>
<feature type="transmembrane region" description="Helical" evidence="3">
    <location>
        <begin position="79"/>
        <end position="105"/>
    </location>
</feature>
<keyword evidence="3" id="KW-1133">Transmembrane helix</keyword>
<comment type="similarity">
    <text evidence="1">Belongs to the type III secretion exporter family.</text>
</comment>
<dbReference type="Pfam" id="PF01312">
    <property type="entry name" value="Bac_export_2"/>
    <property type="match status" value="1"/>
</dbReference>
<reference evidence="4 5" key="1">
    <citation type="submission" date="2016-09" db="EMBL/GenBank/DDBJ databases">
        <title>Metabolic pathway, cell adaptation mechanisms and a novel monoxygenase revealed through proteogenomic-transcription analysis of a Sphingomonas haloaromaticamans strain degrading the fungicide ortho-phenylphenol.</title>
        <authorList>
            <person name="Perruchon C."/>
            <person name="Papadopoulou E.S."/>
            <person name="Rousidou C."/>
            <person name="Vasileiadis S."/>
            <person name="Tanou G."/>
            <person name="Amoutzias G."/>
            <person name="Molassiotis A."/>
            <person name="Karpouzas D.G."/>
        </authorList>
    </citation>
    <scope>NUCLEOTIDE SEQUENCE [LARGE SCALE GENOMIC DNA]</scope>
    <source>
        <strain evidence="4 5">P3</strain>
    </source>
</reference>
<sequence>MAEGADKDQKTEAPTEKRKREAVEKGDVLQSRELGTALVVLAGAGWLALAGPWAVGALEDMLRAALSFDHGAVADFDPGRAILTLLVMVALPLAALFGLTLLAAIGTPAALGSLGFRWGAVAFKGDKLNPLNGVKRIFGLQGLVELGKSLAKVALLGGVGWWLLSHQARGIAGLGGQDIRHAIGEVGGSFVMAVLVMALALVAIAGIDIPAQIIQRGQRLRMTKDEVKREHRESEGSPELKATIRRKQHQMSASGRKAVAEATVVLTNPTHFAVALRYRPGFDAAPVVVAKGRGATADAIRDLARENAVPMLSYPLLARAIYYTSRANQQIRDDLYLAVATIIAFVFNIDRAMAEGIAPPVVEVPAGARFDSEGRATD</sequence>
<dbReference type="GO" id="GO:0009306">
    <property type="term" value="P:protein secretion"/>
    <property type="evidence" value="ECO:0007669"/>
    <property type="project" value="InterPro"/>
</dbReference>
<evidence type="ECO:0000256" key="3">
    <source>
        <dbReference type="SAM" id="Phobius"/>
    </source>
</evidence>